<name>A0A7Y9RXX9_9ACTN</name>
<organism evidence="1 2">
    <name type="scientific">Nocardioides perillae</name>
    <dbReference type="NCBI Taxonomy" id="1119534"/>
    <lineage>
        <taxon>Bacteria</taxon>
        <taxon>Bacillati</taxon>
        <taxon>Actinomycetota</taxon>
        <taxon>Actinomycetes</taxon>
        <taxon>Propionibacteriales</taxon>
        <taxon>Nocardioidaceae</taxon>
        <taxon>Nocardioides</taxon>
    </lineage>
</organism>
<dbReference type="Proteomes" id="UP000544110">
    <property type="component" value="Unassembled WGS sequence"/>
</dbReference>
<evidence type="ECO:0000313" key="2">
    <source>
        <dbReference type="Proteomes" id="UP000544110"/>
    </source>
</evidence>
<keyword evidence="2" id="KW-1185">Reference proteome</keyword>
<reference evidence="1 2" key="1">
    <citation type="submission" date="2020-07" db="EMBL/GenBank/DDBJ databases">
        <title>Sequencing the genomes of 1000 actinobacteria strains.</title>
        <authorList>
            <person name="Klenk H.-P."/>
        </authorList>
    </citation>
    <scope>NUCLEOTIDE SEQUENCE [LARGE SCALE GENOMIC DNA]</scope>
    <source>
        <strain evidence="1 2">DSM 24552</strain>
    </source>
</reference>
<accession>A0A7Y9RXX9</accession>
<dbReference type="AlphaFoldDB" id="A0A7Y9RXX9"/>
<proteinExistence type="predicted"/>
<dbReference type="EMBL" id="JACCAC010000001">
    <property type="protein sequence ID" value="NYG56618.1"/>
    <property type="molecule type" value="Genomic_DNA"/>
</dbReference>
<comment type="caution">
    <text evidence="1">The sequence shown here is derived from an EMBL/GenBank/DDBJ whole genome shotgun (WGS) entry which is preliminary data.</text>
</comment>
<dbReference type="RefSeq" id="WP_179518841.1">
    <property type="nucleotide sequence ID" value="NZ_JACCAC010000001.1"/>
</dbReference>
<sequence length="178" mass="19467">MTWTSYHRRGDVLRTVVERADQRRDGILPTDVAGVSETFRDDLDLLGALSLKWHTRLAGRIEGELASQPLDLEAAVVRAWQSTARDLAGVRSVLDRALAAHPDPDVVAALEKAAAKEHVLLALMAGRSSTADDVAARVGRAIAERARDTLVAQPEVSVTRHQPRVIDHLLHRLRTLAA</sequence>
<evidence type="ECO:0000313" key="1">
    <source>
        <dbReference type="EMBL" id="NYG56618.1"/>
    </source>
</evidence>
<gene>
    <name evidence="1" type="ORF">BJ989_002922</name>
</gene>
<protein>
    <submittedName>
        <fullName evidence="1">Uncharacterized protein</fullName>
    </submittedName>
</protein>